<dbReference type="EMBL" id="BK015164">
    <property type="protein sequence ID" value="DAD93689.1"/>
    <property type="molecule type" value="Genomic_DNA"/>
</dbReference>
<evidence type="ECO:0000313" key="1">
    <source>
        <dbReference type="EMBL" id="DAD93689.1"/>
    </source>
</evidence>
<reference evidence="1" key="1">
    <citation type="journal article" date="2021" name="Proc. Natl. Acad. Sci. U.S.A.">
        <title>A Catalog of Tens of Thousands of Viruses from Human Metagenomes Reveals Hidden Associations with Chronic Diseases.</title>
        <authorList>
            <person name="Tisza M.J."/>
            <person name="Buck C.B."/>
        </authorList>
    </citation>
    <scope>NUCLEOTIDE SEQUENCE</scope>
    <source>
        <strain evidence="1">CtLmu1</strain>
    </source>
</reference>
<name>A0A8S5NGA1_9CAUD</name>
<organism evidence="1">
    <name type="scientific">Siphoviridae sp. ctLmu1</name>
    <dbReference type="NCBI Taxonomy" id="2826253"/>
    <lineage>
        <taxon>Viruses</taxon>
        <taxon>Duplodnaviria</taxon>
        <taxon>Heunggongvirae</taxon>
        <taxon>Uroviricota</taxon>
        <taxon>Caudoviricetes</taxon>
    </lineage>
</organism>
<sequence>MWRSRPKKAHRVTVQDACKAARRKVTGWAGDILDESTQQVNKITFVSANDKNK</sequence>
<protein>
    <submittedName>
        <fullName evidence="1">Uncharacterized protein</fullName>
    </submittedName>
</protein>
<accession>A0A8S5NGA1</accession>
<proteinExistence type="predicted"/>